<dbReference type="EMBL" id="BAAAGE010000001">
    <property type="protein sequence ID" value="GAA0715685.1"/>
    <property type="molecule type" value="Genomic_DNA"/>
</dbReference>
<dbReference type="RefSeq" id="WP_343911162.1">
    <property type="nucleotide sequence ID" value="NZ_BAAAGE010000001.1"/>
</dbReference>
<sequence>MTKPFKNRILFVITFLLTTGLFAQSDIKSFSFKKGEILDILLLTTKPDTKQNFERYKQTIFPIGIKKTYQPLPGFKISKTIQGNIQPTSFIFGKWKDLKNREEFLSEIEGIVPDFHQQRRDLWSVFNLTYYEMPKDISFKIDKNKYTVATSYWKKDDTRFEKFINLWQQKTTSKGGTKILELTNGKSPLGYYHNPDLLVITQWNTKEEFDAFYKENLKMNHNGVLHVNQFVLN</sequence>
<keyword evidence="2" id="KW-1185">Reference proteome</keyword>
<evidence type="ECO:0000313" key="2">
    <source>
        <dbReference type="Proteomes" id="UP001501758"/>
    </source>
</evidence>
<dbReference type="Proteomes" id="UP001501758">
    <property type="component" value="Unassembled WGS sequence"/>
</dbReference>
<reference evidence="2" key="1">
    <citation type="journal article" date="2019" name="Int. J. Syst. Evol. Microbiol.">
        <title>The Global Catalogue of Microorganisms (GCM) 10K type strain sequencing project: providing services to taxonomists for standard genome sequencing and annotation.</title>
        <authorList>
            <consortium name="The Broad Institute Genomics Platform"/>
            <consortium name="The Broad Institute Genome Sequencing Center for Infectious Disease"/>
            <person name="Wu L."/>
            <person name="Ma J."/>
        </authorList>
    </citation>
    <scope>NUCLEOTIDE SEQUENCE [LARGE SCALE GENOMIC DNA]</scope>
    <source>
        <strain evidence="2">JCM 15974</strain>
    </source>
</reference>
<gene>
    <name evidence="1" type="ORF">GCM10009430_10470</name>
</gene>
<name>A0ABP3TUH0_9FLAO</name>
<accession>A0ABP3TUH0</accession>
<evidence type="ECO:0008006" key="3">
    <source>
        <dbReference type="Google" id="ProtNLM"/>
    </source>
</evidence>
<evidence type="ECO:0000313" key="1">
    <source>
        <dbReference type="EMBL" id="GAA0715685.1"/>
    </source>
</evidence>
<organism evidence="1 2">
    <name type="scientific">Aquimarina litoralis</name>
    <dbReference type="NCBI Taxonomy" id="584605"/>
    <lineage>
        <taxon>Bacteria</taxon>
        <taxon>Pseudomonadati</taxon>
        <taxon>Bacteroidota</taxon>
        <taxon>Flavobacteriia</taxon>
        <taxon>Flavobacteriales</taxon>
        <taxon>Flavobacteriaceae</taxon>
        <taxon>Aquimarina</taxon>
    </lineage>
</organism>
<comment type="caution">
    <text evidence="1">The sequence shown here is derived from an EMBL/GenBank/DDBJ whole genome shotgun (WGS) entry which is preliminary data.</text>
</comment>
<protein>
    <recommendedName>
        <fullName evidence="3">DUF1330 domain-containing protein</fullName>
    </recommendedName>
</protein>
<proteinExistence type="predicted"/>